<evidence type="ECO:0000256" key="1">
    <source>
        <dbReference type="SAM" id="Phobius"/>
    </source>
</evidence>
<keyword evidence="3" id="KW-1185">Reference proteome</keyword>
<gene>
    <name evidence="2" type="ORF">KI387_013987</name>
</gene>
<keyword evidence="1" id="KW-1133">Transmembrane helix</keyword>
<name>A0AA38CT49_TAXCH</name>
<dbReference type="Proteomes" id="UP000824469">
    <property type="component" value="Unassembled WGS sequence"/>
</dbReference>
<sequence length="74" mass="7665">ASTLTSIYLSRATVVLGLVPGLLTTSAPLLPVMVPLVVAYGRGGNLGLSLGCGWCCCWYGYLYTYTCAWGGAAT</sequence>
<proteinExistence type="predicted"/>
<feature type="transmembrane region" description="Helical" evidence="1">
    <location>
        <begin position="12"/>
        <end position="40"/>
    </location>
</feature>
<organism evidence="2 3">
    <name type="scientific">Taxus chinensis</name>
    <name type="common">Chinese yew</name>
    <name type="synonym">Taxus wallichiana var. chinensis</name>
    <dbReference type="NCBI Taxonomy" id="29808"/>
    <lineage>
        <taxon>Eukaryota</taxon>
        <taxon>Viridiplantae</taxon>
        <taxon>Streptophyta</taxon>
        <taxon>Embryophyta</taxon>
        <taxon>Tracheophyta</taxon>
        <taxon>Spermatophyta</taxon>
        <taxon>Pinopsida</taxon>
        <taxon>Pinidae</taxon>
        <taxon>Conifers II</taxon>
        <taxon>Cupressales</taxon>
        <taxon>Taxaceae</taxon>
        <taxon>Taxus</taxon>
    </lineage>
</organism>
<evidence type="ECO:0000313" key="3">
    <source>
        <dbReference type="Proteomes" id="UP000824469"/>
    </source>
</evidence>
<dbReference type="EMBL" id="JAHRHJ020000009">
    <property type="protein sequence ID" value="KAH9302404.1"/>
    <property type="molecule type" value="Genomic_DNA"/>
</dbReference>
<feature type="non-terminal residue" evidence="2">
    <location>
        <position position="1"/>
    </location>
</feature>
<reference evidence="2 3" key="1">
    <citation type="journal article" date="2021" name="Nat. Plants">
        <title>The Taxus genome provides insights into paclitaxel biosynthesis.</title>
        <authorList>
            <person name="Xiong X."/>
            <person name="Gou J."/>
            <person name="Liao Q."/>
            <person name="Li Y."/>
            <person name="Zhou Q."/>
            <person name="Bi G."/>
            <person name="Li C."/>
            <person name="Du R."/>
            <person name="Wang X."/>
            <person name="Sun T."/>
            <person name="Guo L."/>
            <person name="Liang H."/>
            <person name="Lu P."/>
            <person name="Wu Y."/>
            <person name="Zhang Z."/>
            <person name="Ro D.K."/>
            <person name="Shang Y."/>
            <person name="Huang S."/>
            <person name="Yan J."/>
        </authorList>
    </citation>
    <scope>NUCLEOTIDE SEQUENCE [LARGE SCALE GENOMIC DNA]</scope>
    <source>
        <strain evidence="2">Ta-2019</strain>
    </source>
</reference>
<accession>A0AA38CT49</accession>
<comment type="caution">
    <text evidence="2">The sequence shown here is derived from an EMBL/GenBank/DDBJ whole genome shotgun (WGS) entry which is preliminary data.</text>
</comment>
<protein>
    <submittedName>
        <fullName evidence="2">Uncharacterized protein</fullName>
    </submittedName>
</protein>
<dbReference type="AlphaFoldDB" id="A0AA38CT49"/>
<feature type="non-terminal residue" evidence="2">
    <location>
        <position position="74"/>
    </location>
</feature>
<evidence type="ECO:0000313" key="2">
    <source>
        <dbReference type="EMBL" id="KAH9302404.1"/>
    </source>
</evidence>
<keyword evidence="1" id="KW-0472">Membrane</keyword>
<keyword evidence="1" id="KW-0812">Transmembrane</keyword>